<dbReference type="RefSeq" id="WP_310324264.1">
    <property type="nucleotide sequence ID" value="NZ_JAVDXV010000001.1"/>
</dbReference>
<keyword evidence="1" id="KW-0472">Membrane</keyword>
<evidence type="ECO:0000313" key="2">
    <source>
        <dbReference type="EMBL" id="MDR7331304.1"/>
    </source>
</evidence>
<sequence>MPDSFSADGLRRIRRLAWVVRLLCLVGALFLGTMPFLFWAQPDWVAEVITQQWGIPKIQLDIGARIGALLATLLPAGVSVFALSQMWALFGCFARGELLARQPAAHLRRLGLALCLLAAAQPVGRMLSILALTWGNPVGERQLWFGLSSDHYLALLFGLLLLALAQVLHEAARVADENAEFV</sequence>
<name>A0ABU2A291_9BURK</name>
<feature type="transmembrane region" description="Helical" evidence="1">
    <location>
        <begin position="152"/>
        <end position="168"/>
    </location>
</feature>
<dbReference type="Proteomes" id="UP001180825">
    <property type="component" value="Unassembled WGS sequence"/>
</dbReference>
<keyword evidence="1" id="KW-0812">Transmembrane</keyword>
<reference evidence="2 3" key="1">
    <citation type="submission" date="2023-07" db="EMBL/GenBank/DDBJ databases">
        <title>Sorghum-associated microbial communities from plants grown in Nebraska, USA.</title>
        <authorList>
            <person name="Schachtman D."/>
        </authorList>
    </citation>
    <scope>NUCLEOTIDE SEQUENCE [LARGE SCALE GENOMIC DNA]</scope>
    <source>
        <strain evidence="2 3">BE316</strain>
    </source>
</reference>
<accession>A0ABU2A291</accession>
<comment type="caution">
    <text evidence="2">The sequence shown here is derived from an EMBL/GenBank/DDBJ whole genome shotgun (WGS) entry which is preliminary data.</text>
</comment>
<organism evidence="2 3">
    <name type="scientific">Roseateles asaccharophilus</name>
    <dbReference type="NCBI Taxonomy" id="582607"/>
    <lineage>
        <taxon>Bacteria</taxon>
        <taxon>Pseudomonadati</taxon>
        <taxon>Pseudomonadota</taxon>
        <taxon>Betaproteobacteria</taxon>
        <taxon>Burkholderiales</taxon>
        <taxon>Sphaerotilaceae</taxon>
        <taxon>Roseateles</taxon>
    </lineage>
</organism>
<feature type="transmembrane region" description="Helical" evidence="1">
    <location>
        <begin position="110"/>
        <end position="132"/>
    </location>
</feature>
<evidence type="ECO:0000256" key="1">
    <source>
        <dbReference type="SAM" id="Phobius"/>
    </source>
</evidence>
<evidence type="ECO:0008006" key="4">
    <source>
        <dbReference type="Google" id="ProtNLM"/>
    </source>
</evidence>
<gene>
    <name evidence="2" type="ORF">J2X21_000416</name>
</gene>
<keyword evidence="3" id="KW-1185">Reference proteome</keyword>
<feature type="transmembrane region" description="Helical" evidence="1">
    <location>
        <begin position="18"/>
        <end position="40"/>
    </location>
</feature>
<dbReference type="Pfam" id="PF11188">
    <property type="entry name" value="DUF2975"/>
    <property type="match status" value="1"/>
</dbReference>
<evidence type="ECO:0000313" key="3">
    <source>
        <dbReference type="Proteomes" id="UP001180825"/>
    </source>
</evidence>
<feature type="transmembrane region" description="Helical" evidence="1">
    <location>
        <begin position="66"/>
        <end position="90"/>
    </location>
</feature>
<proteinExistence type="predicted"/>
<protein>
    <recommendedName>
        <fullName evidence="4">DUF2975 domain-containing protein</fullName>
    </recommendedName>
</protein>
<dbReference type="EMBL" id="JAVDXV010000001">
    <property type="protein sequence ID" value="MDR7331304.1"/>
    <property type="molecule type" value="Genomic_DNA"/>
</dbReference>
<keyword evidence="1" id="KW-1133">Transmembrane helix</keyword>
<dbReference type="InterPro" id="IPR021354">
    <property type="entry name" value="DUF2975"/>
</dbReference>